<dbReference type="InterPro" id="IPR002935">
    <property type="entry name" value="SAM_O-MeTrfase"/>
</dbReference>
<dbReference type="PANTHER" id="PTHR43167">
    <property type="entry name" value="PUTATIVE (AFU_ORTHOLOGUE AFUA_6G01830)-RELATED"/>
    <property type="match status" value="1"/>
</dbReference>
<keyword evidence="4" id="KW-0732">Signal</keyword>
<evidence type="ECO:0000256" key="2">
    <source>
        <dbReference type="ARBA" id="ARBA00022679"/>
    </source>
</evidence>
<dbReference type="GO" id="GO:0008168">
    <property type="term" value="F:methyltransferase activity"/>
    <property type="evidence" value="ECO:0007669"/>
    <property type="project" value="UniProtKB-KW"/>
</dbReference>
<reference evidence="5 6" key="1">
    <citation type="submission" date="2024-09" db="EMBL/GenBank/DDBJ databases">
        <title>Laminarin stimulates single cell rates of sulfate reduction while oxygen inhibits transcriptomic activity in coastal marine sediment.</title>
        <authorList>
            <person name="Lindsay M."/>
            <person name="Orcutt B."/>
            <person name="Emerson D."/>
            <person name="Stepanauskas R."/>
            <person name="D'Angelo T."/>
        </authorList>
    </citation>
    <scope>NUCLEOTIDE SEQUENCE [LARGE SCALE GENOMIC DNA]</scope>
    <source>
        <strain evidence="5">SAG AM-311-K15</strain>
    </source>
</reference>
<dbReference type="EC" id="2.1.1.-" evidence="5"/>
<keyword evidence="2 5" id="KW-0808">Transferase</keyword>
<organism evidence="5 6">
    <name type="scientific">candidate division CSSED10-310 bacterium</name>
    <dbReference type="NCBI Taxonomy" id="2855610"/>
    <lineage>
        <taxon>Bacteria</taxon>
        <taxon>Bacteria division CSSED10-310</taxon>
    </lineage>
</organism>
<gene>
    <name evidence="5" type="ORF">ACFL27_09445</name>
</gene>
<dbReference type="Pfam" id="PF01596">
    <property type="entry name" value="Methyltransf_3"/>
    <property type="match status" value="1"/>
</dbReference>
<keyword evidence="1 5" id="KW-0489">Methyltransferase</keyword>
<dbReference type="GO" id="GO:0032259">
    <property type="term" value="P:methylation"/>
    <property type="evidence" value="ECO:0007669"/>
    <property type="project" value="UniProtKB-KW"/>
</dbReference>
<accession>A0ABV6YW20</accession>
<comment type="caution">
    <text evidence="5">The sequence shown here is derived from an EMBL/GenBank/DDBJ whole genome shotgun (WGS) entry which is preliminary data.</text>
</comment>
<evidence type="ECO:0000256" key="4">
    <source>
        <dbReference type="SAM" id="SignalP"/>
    </source>
</evidence>
<protein>
    <submittedName>
        <fullName evidence="5">O-methyltransferase</fullName>
        <ecNumber evidence="5">2.1.1.-</ecNumber>
    </submittedName>
</protein>
<sequence length="209" mass="23336">MKKIILLLSLICSLSSGSADIFEGLDNPRVLPMLQDLPYERGGMNIPAQDGRFLYDLIIEKGYRRGLEIGTSNGYSTLWLGLAFQKTGGTVITIEIEPQRAREARRNFKKAGLDGVIDSRINDAFKEIPTIKGEFDFIFLDAWKPDYIRFLKMLTPRIRPGGAITAHNVISQSQSMKDFLDALHHDPDLKTTIHKTSAAGISVSIVRSK</sequence>
<dbReference type="Gene3D" id="3.40.50.150">
    <property type="entry name" value="Vaccinia Virus protein VP39"/>
    <property type="match status" value="1"/>
</dbReference>
<evidence type="ECO:0000256" key="3">
    <source>
        <dbReference type="ARBA" id="ARBA00022691"/>
    </source>
</evidence>
<dbReference type="CDD" id="cd02440">
    <property type="entry name" value="AdoMet_MTases"/>
    <property type="match status" value="1"/>
</dbReference>
<name>A0ABV6YW20_UNCC1</name>
<feature type="chain" id="PRO_5047499326" evidence="4">
    <location>
        <begin position="19"/>
        <end position="209"/>
    </location>
</feature>
<keyword evidence="6" id="KW-1185">Reference proteome</keyword>
<dbReference type="PROSITE" id="PS51682">
    <property type="entry name" value="SAM_OMT_I"/>
    <property type="match status" value="1"/>
</dbReference>
<dbReference type="SUPFAM" id="SSF53335">
    <property type="entry name" value="S-adenosyl-L-methionine-dependent methyltransferases"/>
    <property type="match status" value="1"/>
</dbReference>
<evidence type="ECO:0000256" key="1">
    <source>
        <dbReference type="ARBA" id="ARBA00022603"/>
    </source>
</evidence>
<dbReference type="EMBL" id="JBHPBY010000096">
    <property type="protein sequence ID" value="MFC1850401.1"/>
    <property type="molecule type" value="Genomic_DNA"/>
</dbReference>
<proteinExistence type="predicted"/>
<dbReference type="InterPro" id="IPR029063">
    <property type="entry name" value="SAM-dependent_MTases_sf"/>
</dbReference>
<keyword evidence="3" id="KW-0949">S-adenosyl-L-methionine</keyword>
<evidence type="ECO:0000313" key="5">
    <source>
        <dbReference type="EMBL" id="MFC1850401.1"/>
    </source>
</evidence>
<evidence type="ECO:0000313" key="6">
    <source>
        <dbReference type="Proteomes" id="UP001594351"/>
    </source>
</evidence>
<dbReference type="Proteomes" id="UP001594351">
    <property type="component" value="Unassembled WGS sequence"/>
</dbReference>
<dbReference type="PANTHER" id="PTHR43167:SF1">
    <property type="entry name" value="PUTATIVE (AFU_ORTHOLOGUE AFUA_6G01830)-RELATED"/>
    <property type="match status" value="1"/>
</dbReference>
<feature type="signal peptide" evidence="4">
    <location>
        <begin position="1"/>
        <end position="18"/>
    </location>
</feature>